<evidence type="ECO:0008006" key="4">
    <source>
        <dbReference type="Google" id="ProtNLM"/>
    </source>
</evidence>
<evidence type="ECO:0000313" key="2">
    <source>
        <dbReference type="EMBL" id="MBC3831699.1"/>
    </source>
</evidence>
<protein>
    <recommendedName>
        <fullName evidence="4">PH domain-containing protein</fullName>
    </recommendedName>
</protein>
<sequence length="170" mass="19694">MQATTNSSQKNKPIRFKYKPKFLRLFFLILVLALLSYLAINDAIHNERGLIINNIFHFSRRGATVFYSIIGLFLSVALFILIALFYTNITTKKEIFIFDSQINLPKSAFSSEMISVKYKHILSLKLRTIKKQRSILIEHRNGTTVIGEEMLENKAAFESLMQHLAFYNNI</sequence>
<reference evidence="2 3" key="1">
    <citation type="submission" date="2020-08" db="EMBL/GenBank/DDBJ databases">
        <title>Novel species isolated from subtropical streams in China.</title>
        <authorList>
            <person name="Lu H."/>
        </authorList>
    </citation>
    <scope>NUCLEOTIDE SEQUENCE [LARGE SCALE GENOMIC DNA]</scope>
    <source>
        <strain evidence="2 3">KCTC 52442</strain>
    </source>
</reference>
<name>A0ABR6XRP6_9BURK</name>
<evidence type="ECO:0000313" key="3">
    <source>
        <dbReference type="Proteomes" id="UP000643610"/>
    </source>
</evidence>
<accession>A0ABR6XRP6</accession>
<comment type="caution">
    <text evidence="2">The sequence shown here is derived from an EMBL/GenBank/DDBJ whole genome shotgun (WGS) entry which is preliminary data.</text>
</comment>
<keyword evidence="1" id="KW-1133">Transmembrane helix</keyword>
<dbReference type="EMBL" id="JACOFU010000003">
    <property type="protein sequence ID" value="MBC3831699.1"/>
    <property type="molecule type" value="Genomic_DNA"/>
</dbReference>
<keyword evidence="1" id="KW-0472">Membrane</keyword>
<keyword evidence="3" id="KW-1185">Reference proteome</keyword>
<evidence type="ECO:0000256" key="1">
    <source>
        <dbReference type="SAM" id="Phobius"/>
    </source>
</evidence>
<organism evidence="2 3">
    <name type="scientific">Undibacterium amnicola</name>
    <dbReference type="NCBI Taxonomy" id="1834038"/>
    <lineage>
        <taxon>Bacteria</taxon>
        <taxon>Pseudomonadati</taxon>
        <taxon>Pseudomonadota</taxon>
        <taxon>Betaproteobacteria</taxon>
        <taxon>Burkholderiales</taxon>
        <taxon>Oxalobacteraceae</taxon>
        <taxon>Undibacterium</taxon>
    </lineage>
</organism>
<feature type="transmembrane region" description="Helical" evidence="1">
    <location>
        <begin position="21"/>
        <end position="40"/>
    </location>
</feature>
<gene>
    <name evidence="2" type="ORF">H8K33_09280</name>
</gene>
<dbReference type="Proteomes" id="UP000643610">
    <property type="component" value="Unassembled WGS sequence"/>
</dbReference>
<keyword evidence="1" id="KW-0812">Transmembrane</keyword>
<proteinExistence type="predicted"/>
<dbReference type="RefSeq" id="WP_186890738.1">
    <property type="nucleotide sequence ID" value="NZ_JBHRSY010000007.1"/>
</dbReference>
<feature type="transmembrane region" description="Helical" evidence="1">
    <location>
        <begin position="65"/>
        <end position="86"/>
    </location>
</feature>